<evidence type="ECO:0000256" key="1">
    <source>
        <dbReference type="SAM" id="Phobius"/>
    </source>
</evidence>
<dbReference type="InterPro" id="IPR002909">
    <property type="entry name" value="IPT_dom"/>
</dbReference>
<dbReference type="AlphaFoldDB" id="A0A975EYP9"/>
<dbReference type="SUPFAM" id="SSF81296">
    <property type="entry name" value="E set domains"/>
    <property type="match status" value="2"/>
</dbReference>
<dbReference type="EMBL" id="CP054257">
    <property type="protein sequence ID" value="QTQ11258.1"/>
    <property type="molecule type" value="Genomic_DNA"/>
</dbReference>
<name>A0A975EYP9_9SPIR</name>
<protein>
    <submittedName>
        <fullName evidence="3">IPT/TIG domain-containing protein</fullName>
    </submittedName>
</protein>
<dbReference type="InterPro" id="IPR013783">
    <property type="entry name" value="Ig-like_fold"/>
</dbReference>
<keyword evidence="1" id="KW-0472">Membrane</keyword>
<dbReference type="Proteomes" id="UP000671995">
    <property type="component" value="Chromosome"/>
</dbReference>
<feature type="domain" description="Transglutaminase-like" evidence="2">
    <location>
        <begin position="420"/>
        <end position="482"/>
    </location>
</feature>
<keyword evidence="1" id="KW-0812">Transmembrane</keyword>
<reference evidence="3" key="2">
    <citation type="journal article" date="2021" name="Microbiol. Resour. Announc.">
        <title>Complete Genome Sequences of Three Human Oral Treponema parvum Isolates.</title>
        <authorList>
            <person name="Zeng H."/>
            <person name="Watt R.M."/>
        </authorList>
    </citation>
    <scope>NUCLEOTIDE SEQUENCE</scope>
    <source>
        <strain evidence="3">ATCC 700773</strain>
    </source>
</reference>
<dbReference type="SMART" id="SM00460">
    <property type="entry name" value="TGc"/>
    <property type="match status" value="1"/>
</dbReference>
<dbReference type="PANTHER" id="PTHR38339">
    <property type="entry name" value="TRANSGLUTAMINASE DOMAIN PROTEIN"/>
    <property type="match status" value="1"/>
</dbReference>
<feature type="transmembrane region" description="Helical" evidence="1">
    <location>
        <begin position="20"/>
        <end position="41"/>
    </location>
</feature>
<dbReference type="InterPro" id="IPR014756">
    <property type="entry name" value="Ig_E-set"/>
</dbReference>
<sequence>MEPLSIFSYAFRKYPLFRTLIWLLLVAIVFGSAAIINMHFVSEPLLKSVNPSMGSPGDVLVLKGDHFGSTRNAGFVEIGGERLTASSYLSWADDEIKLVLPSNVQEGLVIVDVSGKRSNPGVFTNETTVPVTVRSDQISKIPVIIGLSHGTAATGQKISITGANFGNIRGDSCVFFKTSRSSSLPSDSNLSLNTADMLPANQDDYDYEFWSDTEISVRVPDGAVSGNVTVKTPEGLSHPQPITIANRGKKTFSNGRTYLVQVSADISNVKAASNSSLTLHIPRPNVLSSQPAVEMTECTPQPLLDNYRNTVIHQVEFRELKDNKKQFTQNFMVQVYEISCDINKDQVRPFSDKDRPLYTGNIKANPYIPSDSDAVKELCLSAVKKESNPYVQARLVYDYLIENFTLTGVASSQEFSLETVLQQKQADAYDLTVLFTAMLRSLGVPAKMMSGILVDARLKTRSHWWSEFYIENFGWFPADPGLGAGMEYEAFHPVENKKEYYFGNLDPQHIVFSTDWEILKPYMVNNKIVYRPRSYALQNIWEEATSGTDSYSSFWNVPVVLGLY</sequence>
<evidence type="ECO:0000259" key="2">
    <source>
        <dbReference type="SMART" id="SM00460"/>
    </source>
</evidence>
<evidence type="ECO:0000313" key="3">
    <source>
        <dbReference type="EMBL" id="QTQ11258.1"/>
    </source>
</evidence>
<dbReference type="Pfam" id="PF01833">
    <property type="entry name" value="TIG"/>
    <property type="match status" value="1"/>
</dbReference>
<dbReference type="InterPro" id="IPR038765">
    <property type="entry name" value="Papain-like_cys_pep_sf"/>
</dbReference>
<evidence type="ECO:0000313" key="4">
    <source>
        <dbReference type="Proteomes" id="UP000671995"/>
    </source>
</evidence>
<keyword evidence="1" id="KW-1133">Transmembrane helix</keyword>
<reference evidence="3" key="1">
    <citation type="submission" date="2020-05" db="EMBL/GenBank/DDBJ databases">
        <authorList>
            <person name="Zeng H."/>
            <person name="Chan Y.K."/>
            <person name="Watt R.M."/>
        </authorList>
    </citation>
    <scope>NUCLEOTIDE SEQUENCE</scope>
    <source>
        <strain evidence="3">ATCC 700773</strain>
    </source>
</reference>
<dbReference type="Gene3D" id="3.10.620.30">
    <property type="match status" value="1"/>
</dbReference>
<organism evidence="3 4">
    <name type="scientific">Treponema parvum</name>
    <dbReference type="NCBI Taxonomy" id="138851"/>
    <lineage>
        <taxon>Bacteria</taxon>
        <taxon>Pseudomonadati</taxon>
        <taxon>Spirochaetota</taxon>
        <taxon>Spirochaetia</taxon>
        <taxon>Spirochaetales</taxon>
        <taxon>Treponemataceae</taxon>
        <taxon>Treponema</taxon>
    </lineage>
</organism>
<gene>
    <name evidence="3" type="ORF">HRI96_03025</name>
</gene>
<dbReference type="InterPro" id="IPR002931">
    <property type="entry name" value="Transglutaminase-like"/>
</dbReference>
<accession>A0A975EYP9</accession>
<dbReference type="Pfam" id="PF01841">
    <property type="entry name" value="Transglut_core"/>
    <property type="match status" value="1"/>
</dbReference>
<dbReference type="Gene3D" id="2.60.40.10">
    <property type="entry name" value="Immunoglobulins"/>
    <property type="match status" value="2"/>
</dbReference>
<dbReference type="SUPFAM" id="SSF54001">
    <property type="entry name" value="Cysteine proteinases"/>
    <property type="match status" value="1"/>
</dbReference>
<dbReference type="RefSeq" id="WP_210118053.1">
    <property type="nucleotide sequence ID" value="NZ_CP054257.1"/>
</dbReference>
<proteinExistence type="predicted"/>
<dbReference type="PANTHER" id="PTHR38339:SF1">
    <property type="entry name" value="TRANSGLUTAMINASE-LIKE DOMAIN-CONTAINING PROTEIN"/>
    <property type="match status" value="1"/>
</dbReference>